<gene>
    <name evidence="1" type="ORF">THF1A12_270055</name>
</gene>
<evidence type="ECO:0008006" key="3">
    <source>
        <dbReference type="Google" id="ProtNLM"/>
    </source>
</evidence>
<comment type="caution">
    <text evidence="1">The sequence shown here is derived from an EMBL/GenBank/DDBJ whole genome shotgun (WGS) entry which is preliminary data.</text>
</comment>
<reference evidence="1" key="1">
    <citation type="submission" date="2022-01" db="EMBL/GenBank/DDBJ databases">
        <authorList>
            <person name="Lagorce A."/>
        </authorList>
    </citation>
    <scope>NUCLEOTIDE SEQUENCE</scope>
    <source>
        <strain evidence="1">Th15_F1_A12</strain>
    </source>
</reference>
<proteinExistence type="predicted"/>
<dbReference type="EMBL" id="CAKMUD010000080">
    <property type="protein sequence ID" value="CAH1593773.1"/>
    <property type="molecule type" value="Genomic_DNA"/>
</dbReference>
<dbReference type="AlphaFoldDB" id="A0AAU9QM50"/>
<accession>A0AAU9QM50</accession>
<organism evidence="1 2">
    <name type="scientific">Vibrio jasicida</name>
    <dbReference type="NCBI Taxonomy" id="766224"/>
    <lineage>
        <taxon>Bacteria</taxon>
        <taxon>Pseudomonadati</taxon>
        <taxon>Pseudomonadota</taxon>
        <taxon>Gammaproteobacteria</taxon>
        <taxon>Vibrionales</taxon>
        <taxon>Vibrionaceae</taxon>
        <taxon>Vibrio</taxon>
    </lineage>
</organism>
<name>A0AAU9QM50_9VIBR</name>
<evidence type="ECO:0000313" key="1">
    <source>
        <dbReference type="EMBL" id="CAH1593773.1"/>
    </source>
</evidence>
<evidence type="ECO:0000313" key="2">
    <source>
        <dbReference type="Proteomes" id="UP001295462"/>
    </source>
</evidence>
<protein>
    <recommendedName>
        <fullName evidence="3">Transposase</fullName>
    </recommendedName>
</protein>
<sequence length="48" mass="5635">MPFCFKSHVFYELAYFKQHVGLERLDRHSPPQALPSLLDVIQFDSHSC</sequence>
<dbReference type="Proteomes" id="UP001295462">
    <property type="component" value="Unassembled WGS sequence"/>
</dbReference>